<protein>
    <submittedName>
        <fullName evidence="1">Uncharacterized protein</fullName>
    </submittedName>
</protein>
<dbReference type="EMBL" id="LXQC01000176">
    <property type="protein sequence ID" value="TFE66590.1"/>
    <property type="molecule type" value="Genomic_DNA"/>
</dbReference>
<sequence length="85" mass="10438">MNTIISYIRDNFHPFFYLRKSKWGKKLLNALNFSIWHKRNEISFPFCIKIISHFAYIPNDYFPEPGFYRFLVFFLRDTLYVIFGI</sequence>
<comment type="caution">
    <text evidence="1">The sequence shown here is derived from an EMBL/GenBank/DDBJ whole genome shotgun (WGS) entry which is preliminary data.</text>
</comment>
<dbReference type="Proteomes" id="UP000297713">
    <property type="component" value="Unassembled WGS sequence"/>
</dbReference>
<proteinExistence type="predicted"/>
<evidence type="ECO:0000313" key="1">
    <source>
        <dbReference type="EMBL" id="TFE66590.1"/>
    </source>
</evidence>
<name>A0A4Y8P808_9BACT</name>
<accession>A0A4Y8P808</accession>
<gene>
    <name evidence="1" type="ORF">A7Q10_02115</name>
</gene>
<organism evidence="1 2">
    <name type="scientific">Methylacidiphilum caldifontis</name>
    <dbReference type="NCBI Taxonomy" id="2795386"/>
    <lineage>
        <taxon>Bacteria</taxon>
        <taxon>Pseudomonadati</taxon>
        <taxon>Verrucomicrobiota</taxon>
        <taxon>Methylacidiphilae</taxon>
        <taxon>Methylacidiphilales</taxon>
        <taxon>Methylacidiphilaceae</taxon>
        <taxon>Methylacidiphilum (ex Ratnadevi et al. 2023)</taxon>
    </lineage>
</organism>
<keyword evidence="2" id="KW-1185">Reference proteome</keyword>
<reference evidence="1 2" key="1">
    <citation type="submission" date="2016-05" db="EMBL/GenBank/DDBJ databases">
        <title>Diversity and Homogeneity among Thermoacidophilic Verrucomicrobia Methanotrophs Linked with Geographical Origin.</title>
        <authorList>
            <person name="Erikstad H.-A."/>
            <person name="Smestad N.B."/>
            <person name="Ceballos R.M."/>
            <person name="Birkeland N.-K."/>
        </authorList>
    </citation>
    <scope>NUCLEOTIDE SEQUENCE [LARGE SCALE GENOMIC DNA]</scope>
    <source>
        <strain evidence="1 2">Phi</strain>
    </source>
</reference>
<evidence type="ECO:0000313" key="2">
    <source>
        <dbReference type="Proteomes" id="UP000297713"/>
    </source>
</evidence>
<dbReference type="AlphaFoldDB" id="A0A4Y8P808"/>